<dbReference type="Proteomes" id="UP000264006">
    <property type="component" value="Plasmid pEDY32-46I"/>
</dbReference>
<reference evidence="1 2" key="1">
    <citation type="submission" date="2018-09" db="EMBL/GenBank/DDBJ databases">
        <title>Complete genome sequence of Euzebya sp. DY32-46 isolated from seawater of Pacific Ocean.</title>
        <authorList>
            <person name="Xu L."/>
            <person name="Wu Y.-H."/>
            <person name="Xu X.-W."/>
        </authorList>
    </citation>
    <scope>NUCLEOTIDE SEQUENCE [LARGE SCALE GENOMIC DNA]</scope>
    <source>
        <strain evidence="1 2">DY32-46</strain>
        <plasmid evidence="2">pedy32-46i</plasmid>
    </source>
</reference>
<name>A0A346Y6G5_9ACTN</name>
<keyword evidence="1" id="KW-0614">Plasmid</keyword>
<dbReference type="KEGG" id="euz:DVS28_b0292"/>
<protein>
    <submittedName>
        <fullName evidence="1">Uncharacterized protein</fullName>
    </submittedName>
</protein>
<evidence type="ECO:0000313" key="2">
    <source>
        <dbReference type="Proteomes" id="UP000264006"/>
    </source>
</evidence>
<accession>A0A346Y6G5</accession>
<dbReference type="EMBL" id="CP031166">
    <property type="protein sequence ID" value="AXV10062.1"/>
    <property type="molecule type" value="Genomic_DNA"/>
</dbReference>
<dbReference type="RefSeq" id="WP_114594648.1">
    <property type="nucleotide sequence ID" value="NZ_CP031166.1"/>
</dbReference>
<evidence type="ECO:0000313" key="1">
    <source>
        <dbReference type="EMBL" id="AXV10062.1"/>
    </source>
</evidence>
<geneLocation type="plasmid" evidence="2">
    <name>pedy32-46i</name>
</geneLocation>
<keyword evidence="2" id="KW-1185">Reference proteome</keyword>
<gene>
    <name evidence="1" type="ORF">DVS28_b0292</name>
</gene>
<sequence length="308" mass="32621">MTAPLALPGLLPLRGAPGPLPAAGRVGPPSVVLANACYVGDRDMIGRHAFDTLLGTGGPAQINHSPVGPWLALAASRIDDPDSVTAIHAGWTDRLSEALDLVCVEAYAHGIVIGADLDAAISNIWSAAFLVEMHDFGGVCALIDALVEAEIVWVARQVAQACHAHNGRYNELAHLVRRLGYHGASDTRGFTGWNVAGAVEGARWSARPDAPAALLAATAARYRRLGGNHLHVACEYGFAAVLDDPTDDYPLNGLEAIARDLGDTTLRGVALTMLALDPATRLRRSAIPRSDILPVVRRRIADRWEGPE</sequence>
<organism evidence="1 2">
    <name type="scientific">Euzebya pacifica</name>
    <dbReference type="NCBI Taxonomy" id="1608957"/>
    <lineage>
        <taxon>Bacteria</taxon>
        <taxon>Bacillati</taxon>
        <taxon>Actinomycetota</taxon>
        <taxon>Nitriliruptoria</taxon>
        <taxon>Euzebyales</taxon>
    </lineage>
</organism>
<proteinExistence type="predicted"/>
<dbReference type="AlphaFoldDB" id="A0A346Y6G5"/>